<organism evidence="2 3">
    <name type="scientific">Stylosanthes scabra</name>
    <dbReference type="NCBI Taxonomy" id="79078"/>
    <lineage>
        <taxon>Eukaryota</taxon>
        <taxon>Viridiplantae</taxon>
        <taxon>Streptophyta</taxon>
        <taxon>Embryophyta</taxon>
        <taxon>Tracheophyta</taxon>
        <taxon>Spermatophyta</taxon>
        <taxon>Magnoliopsida</taxon>
        <taxon>eudicotyledons</taxon>
        <taxon>Gunneridae</taxon>
        <taxon>Pentapetalae</taxon>
        <taxon>rosids</taxon>
        <taxon>fabids</taxon>
        <taxon>Fabales</taxon>
        <taxon>Fabaceae</taxon>
        <taxon>Papilionoideae</taxon>
        <taxon>50 kb inversion clade</taxon>
        <taxon>dalbergioids sensu lato</taxon>
        <taxon>Dalbergieae</taxon>
        <taxon>Pterocarpus clade</taxon>
        <taxon>Stylosanthes</taxon>
    </lineage>
</organism>
<protein>
    <submittedName>
        <fullName evidence="2">Uncharacterized protein</fullName>
    </submittedName>
</protein>
<sequence length="143" mass="16358">MKIFINLKFLTGLRECVKGSHDKKSGSKRKKEGENPIAMVSEPDVGEQLSILVVEIGPLIFDEEEDIMYILKEMNETRALKRRKAKKKEKAHKSRPENTILTIWSNPIRNTSGRPKLTQSNQLCMENLEQVSPNQAQPAKKEK</sequence>
<keyword evidence="3" id="KW-1185">Reference proteome</keyword>
<accession>A0ABU6YFA2</accession>
<feature type="region of interest" description="Disordered" evidence="1">
    <location>
        <begin position="18"/>
        <end position="38"/>
    </location>
</feature>
<dbReference type="Proteomes" id="UP001341840">
    <property type="component" value="Unassembled WGS sequence"/>
</dbReference>
<evidence type="ECO:0000313" key="2">
    <source>
        <dbReference type="EMBL" id="MED6207944.1"/>
    </source>
</evidence>
<feature type="region of interest" description="Disordered" evidence="1">
    <location>
        <begin position="82"/>
        <end position="101"/>
    </location>
</feature>
<evidence type="ECO:0000256" key="1">
    <source>
        <dbReference type="SAM" id="MobiDB-lite"/>
    </source>
</evidence>
<gene>
    <name evidence="2" type="ORF">PIB30_040287</name>
</gene>
<evidence type="ECO:0000313" key="3">
    <source>
        <dbReference type="Proteomes" id="UP001341840"/>
    </source>
</evidence>
<dbReference type="EMBL" id="JASCZI010241872">
    <property type="protein sequence ID" value="MED6207944.1"/>
    <property type="molecule type" value="Genomic_DNA"/>
</dbReference>
<proteinExistence type="predicted"/>
<comment type="caution">
    <text evidence="2">The sequence shown here is derived from an EMBL/GenBank/DDBJ whole genome shotgun (WGS) entry which is preliminary data.</text>
</comment>
<reference evidence="2 3" key="1">
    <citation type="journal article" date="2023" name="Plants (Basel)">
        <title>Bridging the Gap: Combining Genomics and Transcriptomics Approaches to Understand Stylosanthes scabra, an Orphan Legume from the Brazilian Caatinga.</title>
        <authorList>
            <person name="Ferreira-Neto J.R.C."/>
            <person name="da Silva M.D."/>
            <person name="Binneck E."/>
            <person name="de Melo N.F."/>
            <person name="da Silva R.H."/>
            <person name="de Melo A.L.T.M."/>
            <person name="Pandolfi V."/>
            <person name="Bustamante F.O."/>
            <person name="Brasileiro-Vidal A.C."/>
            <person name="Benko-Iseppon A.M."/>
        </authorList>
    </citation>
    <scope>NUCLEOTIDE SEQUENCE [LARGE SCALE GENOMIC DNA]</scope>
    <source>
        <tissue evidence="2">Leaves</tissue>
    </source>
</reference>
<name>A0ABU6YFA2_9FABA</name>
<feature type="compositionally biased region" description="Basic residues" evidence="1">
    <location>
        <begin position="82"/>
        <end position="93"/>
    </location>
</feature>